<keyword evidence="3" id="KW-1185">Reference proteome</keyword>
<feature type="region of interest" description="Disordered" evidence="1">
    <location>
        <begin position="592"/>
        <end position="615"/>
    </location>
</feature>
<dbReference type="InterPro" id="IPR014839">
    <property type="entry name" value="Crt10"/>
</dbReference>
<feature type="compositionally biased region" description="Polar residues" evidence="1">
    <location>
        <begin position="403"/>
        <end position="412"/>
    </location>
</feature>
<dbReference type="AlphaFoldDB" id="A0A6A6PHT8"/>
<dbReference type="Proteomes" id="UP000799767">
    <property type="component" value="Unassembled WGS sequence"/>
</dbReference>
<name>A0A6A6PHT8_9PEZI</name>
<protein>
    <submittedName>
        <fullName evidence="2">Uncharacterized protein</fullName>
    </submittedName>
</protein>
<sequence length="697" mass="77302">MNLTVRVAGRQSGRQRMHNGPRDPRPSLQWRANLTGLSQVHNLYFVAYGPDIHVYEPQYPTQAVSKNPLLFFTSSPSAPGLAGYIDPTNPHAINNLVVQFLGNEEVVAVVRDDGDVDAFLIRHVVGAIARRAESSMSYPPFEDGIRPFFQANVEKSAWGLSIHAQARVLAVSSNAHEVRVFKFGLLHAHDPDSSEHEDDAATADRATDVTHQILNGEANIPYISFCNTGDDPEGRWLLTTDISGECRVMDLRALKTVQHFRLGGSRHFLSWYDHNFDRNHAGWLIMFLDRRSFQEAETVSEALGLMAGEMPPNLKRNPMMWDLSGTVQHLPGYETPLIYSNESTDGRRRRDEDPRPGNDQRAPAWVQLVDEDERDDVDSDQEAPLEIEIEINDPMSEDESQEEPSYTLNPTEAQPHATILGPSESPTSPMSYESDSEGSPSSIPIIDDASDPDAEPVEDPTHIPYNALYNGQAISSNTPKYAIDHDQPFCADLPCPILHASVRDIYLLQPSHQATQRGPHAPPTLGFANPLRQRIDHRMAFLLHFQRLNMTAYIPDLGAVIIASQKGRAIVLALTKITAETEWEEEMLLASSSTPGAASGGSVGKQGSKQHRPPPWTQKTIYAMRVQCILPFAEQEKAHERPFAPLHGLAAAPLQGCEAGRQRWRVLMMYQDHSVLSYEISRGRAEAGGIGVEAVAV</sequence>
<feature type="region of interest" description="Disordered" evidence="1">
    <location>
        <begin position="1"/>
        <end position="27"/>
    </location>
</feature>
<dbReference type="Pfam" id="PF08728">
    <property type="entry name" value="CRT10"/>
    <property type="match status" value="1"/>
</dbReference>
<dbReference type="EMBL" id="MU001643">
    <property type="protein sequence ID" value="KAF2478837.1"/>
    <property type="molecule type" value="Genomic_DNA"/>
</dbReference>
<proteinExistence type="predicted"/>
<feature type="compositionally biased region" description="Low complexity" evidence="1">
    <location>
        <begin position="437"/>
        <end position="447"/>
    </location>
</feature>
<gene>
    <name evidence="2" type="ORF">BDY17DRAFT_60335</name>
</gene>
<accession>A0A6A6PHT8</accession>
<evidence type="ECO:0000313" key="3">
    <source>
        <dbReference type="Proteomes" id="UP000799767"/>
    </source>
</evidence>
<dbReference type="OrthoDB" id="5591786at2759"/>
<dbReference type="GeneID" id="54479551"/>
<feature type="compositionally biased region" description="Acidic residues" evidence="1">
    <location>
        <begin position="369"/>
        <end position="402"/>
    </location>
</feature>
<feature type="region of interest" description="Disordered" evidence="1">
    <location>
        <begin position="332"/>
        <end position="456"/>
    </location>
</feature>
<dbReference type="RefSeq" id="XP_033585407.1">
    <property type="nucleotide sequence ID" value="XM_033738549.1"/>
</dbReference>
<reference evidence="2" key="1">
    <citation type="journal article" date="2020" name="Stud. Mycol.">
        <title>101 Dothideomycetes genomes: a test case for predicting lifestyles and emergence of pathogens.</title>
        <authorList>
            <person name="Haridas S."/>
            <person name="Albert R."/>
            <person name="Binder M."/>
            <person name="Bloem J."/>
            <person name="Labutti K."/>
            <person name="Salamov A."/>
            <person name="Andreopoulos B."/>
            <person name="Baker S."/>
            <person name="Barry K."/>
            <person name="Bills G."/>
            <person name="Bluhm B."/>
            <person name="Cannon C."/>
            <person name="Castanera R."/>
            <person name="Culley D."/>
            <person name="Daum C."/>
            <person name="Ezra D."/>
            <person name="Gonzalez J."/>
            <person name="Henrissat B."/>
            <person name="Kuo A."/>
            <person name="Liang C."/>
            <person name="Lipzen A."/>
            <person name="Lutzoni F."/>
            <person name="Magnuson J."/>
            <person name="Mondo S."/>
            <person name="Nolan M."/>
            <person name="Ohm R."/>
            <person name="Pangilinan J."/>
            <person name="Park H.-J."/>
            <person name="Ramirez L."/>
            <person name="Alfaro M."/>
            <person name="Sun H."/>
            <person name="Tritt A."/>
            <person name="Yoshinaga Y."/>
            <person name="Zwiers L.-H."/>
            <person name="Turgeon B."/>
            <person name="Goodwin S."/>
            <person name="Spatafora J."/>
            <person name="Crous P."/>
            <person name="Grigoriev I."/>
        </authorList>
    </citation>
    <scope>NUCLEOTIDE SEQUENCE</scope>
    <source>
        <strain evidence="2">CBS 113389</strain>
    </source>
</reference>
<evidence type="ECO:0000256" key="1">
    <source>
        <dbReference type="SAM" id="MobiDB-lite"/>
    </source>
</evidence>
<feature type="compositionally biased region" description="Basic and acidic residues" evidence="1">
    <location>
        <begin position="344"/>
        <end position="358"/>
    </location>
</feature>
<evidence type="ECO:0000313" key="2">
    <source>
        <dbReference type="EMBL" id="KAF2478837.1"/>
    </source>
</evidence>
<organism evidence="2 3">
    <name type="scientific">Neohortaea acidophila</name>
    <dbReference type="NCBI Taxonomy" id="245834"/>
    <lineage>
        <taxon>Eukaryota</taxon>
        <taxon>Fungi</taxon>
        <taxon>Dikarya</taxon>
        <taxon>Ascomycota</taxon>
        <taxon>Pezizomycotina</taxon>
        <taxon>Dothideomycetes</taxon>
        <taxon>Dothideomycetidae</taxon>
        <taxon>Mycosphaerellales</taxon>
        <taxon>Teratosphaeriaceae</taxon>
        <taxon>Neohortaea</taxon>
    </lineage>
</organism>